<evidence type="ECO:0000313" key="3">
    <source>
        <dbReference type="EMBL" id="ADL26438.1"/>
    </source>
</evidence>
<dbReference type="SUPFAM" id="SSF69304">
    <property type="entry name" value="Tricorn protease N-terminal domain"/>
    <property type="match status" value="1"/>
</dbReference>
<proteinExistence type="inferred from homology"/>
<dbReference type="OrthoDB" id="9815657at2"/>
<dbReference type="STRING" id="59374.FSU_0784"/>
<dbReference type="PATRIC" id="fig|59374.8.peg.760"/>
<dbReference type="eggNOG" id="COG0823">
    <property type="taxonomic scope" value="Bacteria"/>
</dbReference>
<dbReference type="KEGG" id="fsc:FSU_0784"/>
<protein>
    <submittedName>
        <fullName evidence="3">Conserved domain protein</fullName>
    </submittedName>
</protein>
<keyword evidence="2" id="KW-0732">Signal</keyword>
<evidence type="ECO:0000256" key="1">
    <source>
        <dbReference type="ARBA" id="ARBA00009820"/>
    </source>
</evidence>
<evidence type="ECO:0000256" key="2">
    <source>
        <dbReference type="SAM" id="SignalP"/>
    </source>
</evidence>
<comment type="similarity">
    <text evidence="1">Belongs to the TolB family.</text>
</comment>
<sequence length="418" mass="45949">MFFLTFFLCVTIFFDMNMKKFALISAIGFLAASAFAAQGAPMGASVDPTPEEQKALDALKGKIEGAIVWATSRANPHHDIWIMNADGTNARALTKSNNVDWFPRIAPDGSKVLFNRSKGGWVPENDANYPEKWDLWTVGIDGTNETKIVENATWGTWRPDGKSIVFSRAGKVFTMDLASKKETLVLDGEKVFKKAGVILQEPNMSPDGKHLAITLRGSMRETGVWDLTKNVWTKSGDGCQIDWNFDGTKLYRVNPTGNGGTAAPSEILWFTAKDGKQVEKVGFFGIPKNVKLMDLPGRRSHEYFPRLSPDGKWLVWGATDKGHDHDLFDYELYIWKIGEPVETATRITYNSGNDRWPDIWFGKVPVSATPAATAKAVETAANATAAAIAGGVSDAKMDELIKAIDRLTEAVKALAPQK</sequence>
<dbReference type="InterPro" id="IPR011659">
    <property type="entry name" value="WD40"/>
</dbReference>
<name>D9S819_FIBSS</name>
<dbReference type="PANTHER" id="PTHR36842:SF1">
    <property type="entry name" value="PROTEIN TOLB"/>
    <property type="match status" value="1"/>
</dbReference>
<dbReference type="Gene3D" id="2.120.10.30">
    <property type="entry name" value="TolB, C-terminal domain"/>
    <property type="match status" value="2"/>
</dbReference>
<reference evidence="4" key="1">
    <citation type="submission" date="2010-08" db="EMBL/GenBank/DDBJ databases">
        <title>Complete sequence of Fibrobacter succinogenes subsp. succinogenes S85.</title>
        <authorList>
            <person name="Durkin A.S."/>
            <person name="Nelson K.E."/>
            <person name="Morrison M."/>
            <person name="Forsberg C.W."/>
            <person name="Wilson D.B."/>
            <person name="Russell J.B."/>
            <person name="Cann I.K.O."/>
            <person name="Mackie R.I."/>
            <person name="White B.A."/>
        </authorList>
    </citation>
    <scope>NUCLEOTIDE SEQUENCE [LARGE SCALE GENOMIC DNA]</scope>
    <source>
        <strain evidence="4">ATCC 19169 / S85</strain>
    </source>
</reference>
<dbReference type="HOGENOM" id="CLU_054354_0_0_0"/>
<dbReference type="Proteomes" id="UP000000517">
    <property type="component" value="Chromosome"/>
</dbReference>
<dbReference type="AlphaFoldDB" id="D9S819"/>
<accession>D9S819</accession>
<dbReference type="InterPro" id="IPR011042">
    <property type="entry name" value="6-blade_b-propeller_TolB-like"/>
</dbReference>
<dbReference type="EMBL" id="CP002158">
    <property type="protein sequence ID" value="ADL26438.1"/>
    <property type="molecule type" value="Genomic_DNA"/>
</dbReference>
<feature type="signal peptide" evidence="2">
    <location>
        <begin position="1"/>
        <end position="36"/>
    </location>
</feature>
<feature type="chain" id="PRO_5003127984" evidence="2">
    <location>
        <begin position="37"/>
        <end position="418"/>
    </location>
</feature>
<dbReference type="Pfam" id="PF07676">
    <property type="entry name" value="PD40"/>
    <property type="match status" value="2"/>
</dbReference>
<organism evidence="3 4">
    <name type="scientific">Fibrobacter succinogenes (strain ATCC 19169 / S85)</name>
    <dbReference type="NCBI Taxonomy" id="59374"/>
    <lineage>
        <taxon>Bacteria</taxon>
        <taxon>Pseudomonadati</taxon>
        <taxon>Fibrobacterota</taxon>
        <taxon>Fibrobacteria</taxon>
        <taxon>Fibrobacterales</taxon>
        <taxon>Fibrobacteraceae</taxon>
        <taxon>Fibrobacter</taxon>
    </lineage>
</organism>
<gene>
    <name evidence="3" type="ordered locus">FSU_0784</name>
</gene>
<evidence type="ECO:0000313" key="4">
    <source>
        <dbReference type="Proteomes" id="UP000000517"/>
    </source>
</evidence>
<dbReference type="PANTHER" id="PTHR36842">
    <property type="entry name" value="PROTEIN TOLB HOMOLOG"/>
    <property type="match status" value="1"/>
</dbReference>